<sequence length="819" mass="90338">MLTRNGGASSLPFYSTPTSSTTVLRIPLFIPRSCLSPRIFLSCILLTFCLSWLMLYSYSHLSLGFASSFARDNAEWVALEQLFNDLGNKNKNPSTTKIKTTTAIRWSNTTLTSRFNCQSTASILPSVRGSGYNRETICTVQNLCVDSERGAWINPAKDAGDFPRINVVAADPGSDAYYRPMVLDHFPAASYRLVDETIFLYGRDPTNGLSWTMNNLLPLHSVMSNYGGSQSSWFMRVSGEENNGKDRKRQYRTLYNSEQDPDVFLLAPQGREIVLDPPKGKPLAHYQISSPSKSFPTCFTNAVIGLQSRCTRPFCENLVGGSDLTESLRTKALDALSPSMVRFQKPDPDIVHPPSGENIAVVSSDNLTLIAGETAPRAKIQVGLLGRYGNTSIPNANLLELSLLARGFDAKTIHLDRPSEISLGQAAQLFRNQSILVAPQGDGLGYAGWMAPGTVVISILPRFTRSSKIYTDRMMAFGKRFFAWDCQYESCVQPDRDLAHECIEAVQDLYNQELGITPQEFEDFVSMKEDFRKRSMSWKAIADCYTRDVSRRLDVEELATLIEGLAKDFTFVSPSEKEGANDEKRGLKKRQSVSEHNIEEDVGEDEEGEGQDIGEDDSMTTTDGSKGLTGEDLEGSDEESSPGNEGEGGEESGEEDINVHPYDPIPHERKPEEPSDGNSETSINDKENLLSPAGSQQQEKPEQPAPSTAGPKIILTPSGATPVSLQHQTVRPMFSFAEFCRQGHCCGSVKMNEQDISNVSNMAEAKEDQSKSLLTPCAASMSRIVFGPKGVWGLADEPVSIYESQRLIWEIDLGRGQRS</sequence>
<dbReference type="GeneID" id="33569642"/>
<reference evidence="3 4" key="1">
    <citation type="submission" date="2016-07" db="EMBL/GenBank/DDBJ databases">
        <title>Pervasive Adenine N6-methylation of Active Genes in Fungi.</title>
        <authorList>
            <consortium name="DOE Joint Genome Institute"/>
            <person name="Mondo S.J."/>
            <person name="Dannebaum R.O."/>
            <person name="Kuo R.C."/>
            <person name="Labutti K."/>
            <person name="Haridas S."/>
            <person name="Kuo A."/>
            <person name="Salamov A."/>
            <person name="Ahrendt S.R."/>
            <person name="Lipzen A."/>
            <person name="Sullivan W."/>
            <person name="Andreopoulos W.B."/>
            <person name="Clum A."/>
            <person name="Lindquist E."/>
            <person name="Daum C."/>
            <person name="Ramamoorthy G.K."/>
            <person name="Gryganskyi A."/>
            <person name="Culley D."/>
            <person name="Magnuson J.K."/>
            <person name="James T.Y."/>
            <person name="O'Malley M.A."/>
            <person name="Stajich J.E."/>
            <person name="Spatafora J.W."/>
            <person name="Visel A."/>
            <person name="Grigoriev I.V."/>
        </authorList>
    </citation>
    <scope>NUCLEOTIDE SEQUENCE [LARGE SCALE GENOMIC DNA]</scope>
    <source>
        <strain evidence="3 4">NRRL 3116</strain>
    </source>
</reference>
<evidence type="ECO:0000256" key="2">
    <source>
        <dbReference type="SAM" id="Phobius"/>
    </source>
</evidence>
<evidence type="ECO:0008006" key="5">
    <source>
        <dbReference type="Google" id="ProtNLM"/>
    </source>
</evidence>
<dbReference type="OrthoDB" id="2427989at2759"/>
<dbReference type="RefSeq" id="XP_021881515.1">
    <property type="nucleotide sequence ID" value="XM_022027799.1"/>
</dbReference>
<dbReference type="InParanoid" id="A0A1Y2GN88"/>
<feature type="compositionally biased region" description="Acidic residues" evidence="1">
    <location>
        <begin position="600"/>
        <end position="618"/>
    </location>
</feature>
<protein>
    <recommendedName>
        <fullName evidence="5">Glycosyltransferase family 61 protein</fullName>
    </recommendedName>
</protein>
<proteinExistence type="predicted"/>
<evidence type="ECO:0000313" key="3">
    <source>
        <dbReference type="EMBL" id="ORZ16168.1"/>
    </source>
</evidence>
<dbReference type="STRING" id="64571.A0A1Y2GN88"/>
<keyword evidence="2" id="KW-0812">Transmembrane</keyword>
<keyword evidence="2" id="KW-0472">Membrane</keyword>
<organism evidence="3 4">
    <name type="scientific">Lobosporangium transversale</name>
    <dbReference type="NCBI Taxonomy" id="64571"/>
    <lineage>
        <taxon>Eukaryota</taxon>
        <taxon>Fungi</taxon>
        <taxon>Fungi incertae sedis</taxon>
        <taxon>Mucoromycota</taxon>
        <taxon>Mortierellomycotina</taxon>
        <taxon>Mortierellomycetes</taxon>
        <taxon>Mortierellales</taxon>
        <taxon>Mortierellaceae</taxon>
        <taxon>Lobosporangium</taxon>
    </lineage>
</organism>
<keyword evidence="4" id="KW-1185">Reference proteome</keyword>
<name>A0A1Y2GN88_9FUNG</name>
<evidence type="ECO:0000313" key="4">
    <source>
        <dbReference type="Proteomes" id="UP000193648"/>
    </source>
</evidence>
<dbReference type="Proteomes" id="UP000193648">
    <property type="component" value="Unassembled WGS sequence"/>
</dbReference>
<feature type="compositionally biased region" description="Acidic residues" evidence="1">
    <location>
        <begin position="647"/>
        <end position="656"/>
    </location>
</feature>
<accession>A0A1Y2GN88</accession>
<dbReference type="EMBL" id="MCFF01000018">
    <property type="protein sequence ID" value="ORZ16168.1"/>
    <property type="molecule type" value="Genomic_DNA"/>
</dbReference>
<feature type="compositionally biased region" description="Basic and acidic residues" evidence="1">
    <location>
        <begin position="575"/>
        <end position="585"/>
    </location>
</feature>
<dbReference type="AlphaFoldDB" id="A0A1Y2GN88"/>
<evidence type="ECO:0000256" key="1">
    <source>
        <dbReference type="SAM" id="MobiDB-lite"/>
    </source>
</evidence>
<comment type="caution">
    <text evidence="3">The sequence shown here is derived from an EMBL/GenBank/DDBJ whole genome shotgun (WGS) entry which is preliminary data.</text>
</comment>
<feature type="compositionally biased region" description="Acidic residues" evidence="1">
    <location>
        <begin position="631"/>
        <end position="640"/>
    </location>
</feature>
<feature type="transmembrane region" description="Helical" evidence="2">
    <location>
        <begin position="39"/>
        <end position="58"/>
    </location>
</feature>
<gene>
    <name evidence="3" type="ORF">BCR41DRAFT_386521</name>
</gene>
<feature type="region of interest" description="Disordered" evidence="1">
    <location>
        <begin position="575"/>
        <end position="718"/>
    </location>
</feature>
<keyword evidence="2" id="KW-1133">Transmembrane helix</keyword>